<dbReference type="InterPro" id="IPR019734">
    <property type="entry name" value="TPR_rpt"/>
</dbReference>
<dbReference type="PANTHER" id="PTHR43283">
    <property type="entry name" value="BETA-LACTAMASE-RELATED"/>
    <property type="match status" value="1"/>
</dbReference>
<feature type="signal peptide" evidence="2">
    <location>
        <begin position="1"/>
        <end position="18"/>
    </location>
</feature>
<evidence type="ECO:0000313" key="5">
    <source>
        <dbReference type="Proteomes" id="UP001210231"/>
    </source>
</evidence>
<keyword evidence="4" id="KW-0378">Hydrolase</keyword>
<dbReference type="InterPro" id="IPR001466">
    <property type="entry name" value="Beta-lactam-related"/>
</dbReference>
<feature type="domain" description="Beta-lactamase-related" evidence="3">
    <location>
        <begin position="24"/>
        <end position="345"/>
    </location>
</feature>
<dbReference type="PANTHER" id="PTHR43283:SF18">
    <property type="match status" value="1"/>
</dbReference>
<dbReference type="InterPro" id="IPR050789">
    <property type="entry name" value="Diverse_Enzym_Activities"/>
</dbReference>
<evidence type="ECO:0000313" key="4">
    <source>
        <dbReference type="EMBL" id="MDA3613606.1"/>
    </source>
</evidence>
<evidence type="ECO:0000256" key="2">
    <source>
        <dbReference type="SAM" id="SignalP"/>
    </source>
</evidence>
<accession>A0ABT4UFM6</accession>
<gene>
    <name evidence="4" type="ORF">O3P16_02215</name>
</gene>
<dbReference type="SUPFAM" id="SSF48452">
    <property type="entry name" value="TPR-like"/>
    <property type="match status" value="1"/>
</dbReference>
<dbReference type="PROSITE" id="PS50005">
    <property type="entry name" value="TPR"/>
    <property type="match status" value="1"/>
</dbReference>
<comment type="caution">
    <text evidence="4">The sequence shown here is derived from an EMBL/GenBank/DDBJ whole genome shotgun (WGS) entry which is preliminary data.</text>
</comment>
<evidence type="ECO:0000256" key="1">
    <source>
        <dbReference type="PROSITE-ProRule" id="PRU00339"/>
    </source>
</evidence>
<feature type="chain" id="PRO_5047294719" evidence="2">
    <location>
        <begin position="19"/>
        <end position="477"/>
    </location>
</feature>
<keyword evidence="2" id="KW-0732">Signal</keyword>
<dbReference type="GO" id="GO:0016787">
    <property type="term" value="F:hydrolase activity"/>
    <property type="evidence" value="ECO:0007669"/>
    <property type="project" value="UniProtKB-KW"/>
</dbReference>
<evidence type="ECO:0000259" key="3">
    <source>
        <dbReference type="Pfam" id="PF00144"/>
    </source>
</evidence>
<name>A0ABT4UFM6_9BACT</name>
<dbReference type="InterPro" id="IPR012338">
    <property type="entry name" value="Beta-lactam/transpept-like"/>
</dbReference>
<sequence>MRKILLLSALLFHILTQAQTTETDAIIKREMLERKIPGLQVAVVQKGKIAFSKSYGTANIQDSIPVDNRSVFAINSITKVFTGVAIMQLVEKQLLSLSAPVSQYLDLPKQWSGVTVRHLLTHTSGLPDVLKLMDPQTGSLGSLKNEAAVWEKLISLPMEFAPGEKFSYNQTNGELLGKLIDKLTAQPFTDNFIQSQFRVAGMKNTVFGDSRDVIPHFAPTYFWRKYIDGRQLEKPVLVNNYYEFPQVRRTAAGLNSTAEDIANWLITLQAGKLLSQSSLSEMWSPSTFNNGQPTPWALGWGMNKFRKKYRAVGMSGGGRAAFLLYPDDDLAIIVLTNLGGSYPEDFLEEIAGVYNKEIPKADPVTNLRLTLRKIGFDKAISFTQSEMKSNPLFRPNEFELNEWAYRLMAKEQYKEALEIFKLNVYLFPNSGNAYDSYGEILLKTGDKQNAIEMYKRSIALDPNNEHGKKVLETLLKQ</sequence>
<keyword evidence="1" id="KW-0802">TPR repeat</keyword>
<dbReference type="PROSITE" id="PS50293">
    <property type="entry name" value="TPR_REGION"/>
    <property type="match status" value="1"/>
</dbReference>
<dbReference type="Gene3D" id="1.25.40.10">
    <property type="entry name" value="Tetratricopeptide repeat domain"/>
    <property type="match status" value="1"/>
</dbReference>
<proteinExistence type="predicted"/>
<dbReference type="Proteomes" id="UP001210231">
    <property type="component" value="Unassembled WGS sequence"/>
</dbReference>
<feature type="repeat" description="TPR" evidence="1">
    <location>
        <begin position="431"/>
        <end position="464"/>
    </location>
</feature>
<dbReference type="SMART" id="SM00028">
    <property type="entry name" value="TPR"/>
    <property type="match status" value="2"/>
</dbReference>
<reference evidence="4 5" key="1">
    <citation type="submission" date="2022-12" db="EMBL/GenBank/DDBJ databases">
        <title>Chitinophagaceae gen. sp. nov., a new member of the family Chitinophagaceae, isolated from soil in a chemical factory.</title>
        <authorList>
            <person name="Ke Z."/>
        </authorList>
    </citation>
    <scope>NUCLEOTIDE SEQUENCE [LARGE SCALE GENOMIC DNA]</scope>
    <source>
        <strain evidence="4 5">LY-5</strain>
    </source>
</reference>
<dbReference type="Pfam" id="PF13181">
    <property type="entry name" value="TPR_8"/>
    <property type="match status" value="1"/>
</dbReference>
<dbReference type="Gene3D" id="3.40.710.10">
    <property type="entry name" value="DD-peptidase/beta-lactamase superfamily"/>
    <property type="match status" value="1"/>
</dbReference>
<dbReference type="SUPFAM" id="SSF56601">
    <property type="entry name" value="beta-lactamase/transpeptidase-like"/>
    <property type="match status" value="1"/>
</dbReference>
<dbReference type="RefSeq" id="WP_407029935.1">
    <property type="nucleotide sequence ID" value="NZ_JAQGEF010000002.1"/>
</dbReference>
<dbReference type="EMBL" id="JAQGEF010000002">
    <property type="protein sequence ID" value="MDA3613606.1"/>
    <property type="molecule type" value="Genomic_DNA"/>
</dbReference>
<keyword evidence="5" id="KW-1185">Reference proteome</keyword>
<protein>
    <submittedName>
        <fullName evidence="4">Serine hydrolase</fullName>
    </submittedName>
</protein>
<dbReference type="Pfam" id="PF00144">
    <property type="entry name" value="Beta-lactamase"/>
    <property type="match status" value="1"/>
</dbReference>
<organism evidence="4 5">
    <name type="scientific">Polluticaenibacter yanchengensis</name>
    <dbReference type="NCBI Taxonomy" id="3014562"/>
    <lineage>
        <taxon>Bacteria</taxon>
        <taxon>Pseudomonadati</taxon>
        <taxon>Bacteroidota</taxon>
        <taxon>Chitinophagia</taxon>
        <taxon>Chitinophagales</taxon>
        <taxon>Chitinophagaceae</taxon>
        <taxon>Polluticaenibacter</taxon>
    </lineage>
</organism>
<dbReference type="InterPro" id="IPR011990">
    <property type="entry name" value="TPR-like_helical_dom_sf"/>
</dbReference>